<keyword evidence="6" id="KW-1185">Reference proteome</keyword>
<evidence type="ECO:0000313" key="5">
    <source>
        <dbReference type="EMBL" id="MBE1523337.1"/>
    </source>
</evidence>
<evidence type="ECO:0000313" key="6">
    <source>
        <dbReference type="Proteomes" id="UP000643525"/>
    </source>
</evidence>
<evidence type="ECO:0000256" key="2">
    <source>
        <dbReference type="SAM" id="MobiDB-lite"/>
    </source>
</evidence>
<keyword evidence="3" id="KW-0472">Membrane</keyword>
<keyword evidence="3" id="KW-1133">Transmembrane helix</keyword>
<dbReference type="PANTHER" id="PTHR33392">
    <property type="entry name" value="POLYISOPRENYL-TEICHOIC ACID--PEPTIDOGLYCAN TEICHOIC ACID TRANSFERASE TAGU"/>
    <property type="match status" value="1"/>
</dbReference>
<feature type="region of interest" description="Disordered" evidence="2">
    <location>
        <begin position="488"/>
        <end position="517"/>
    </location>
</feature>
<feature type="transmembrane region" description="Helical" evidence="3">
    <location>
        <begin position="59"/>
        <end position="81"/>
    </location>
</feature>
<dbReference type="Gene3D" id="3.40.630.190">
    <property type="entry name" value="LCP protein"/>
    <property type="match status" value="1"/>
</dbReference>
<proteinExistence type="inferred from homology"/>
<reference evidence="5 6" key="1">
    <citation type="submission" date="2020-10" db="EMBL/GenBank/DDBJ databases">
        <title>Sequencing the genomes of 1000 actinobacteria strains.</title>
        <authorList>
            <person name="Klenk H.-P."/>
        </authorList>
    </citation>
    <scope>NUCLEOTIDE SEQUENCE [LARGE SCALE GENOMIC DNA]</scope>
    <source>
        <strain evidence="5 6">DSM 15666</strain>
    </source>
</reference>
<evidence type="ECO:0000259" key="4">
    <source>
        <dbReference type="Pfam" id="PF03816"/>
    </source>
</evidence>
<dbReference type="NCBIfam" id="TIGR00350">
    <property type="entry name" value="lytR_cpsA_psr"/>
    <property type="match status" value="1"/>
</dbReference>
<sequence>MTDSAISYHRFTAQPDVIRTPQRGSETDRTRRAFMLLGLTLFIPGGAQIAAGSKTIGRIALAVTVACWFTALLLGLMFLTMRGVVLSMLTQPFMLWLSAVVLGALALGWLLLWLDTFRLIHFASLAPGMKPIVAVVLVVLIVLTSGGLGYAAKLVNEGRAALGGIFAGGPAIPAVDGRYNFLLMGADAGEGREGLRPDSIHVVSVNEDSAETIIFSIPRNFQNAQFSEDSPLNTVYPAGYDCGDECIINSLYTDVMNNHQDLYPESEDPGAEAMMDAVSGTLNLEVSGYVMIDMGGFEDLVDAMGGVTVDSGGWVPYRGALPDGTWGDNWWAPGVHEFSGQEALAYARSRTFSSDYNRIQRQQCIQQAMMSQFNPQTLLSRFSEIMQAGGNVVETNLPQSQLGSFLDLAVDAQGQQTQRLVLGAPDFESDGNLFSTYPDFDLIQQRVDQLIANEQEQNDDGGLFGSAGFLPAQSGALGVMLATAPQAQEQAADAVEEDAAPIDSTPPPTQPDGSELTREYLVEAQQNGQVDLLQQAASTNYLCEPVN</sequence>
<comment type="similarity">
    <text evidence="1">Belongs to the LytR/CpsA/Psr (LCP) family.</text>
</comment>
<organism evidence="5 6">
    <name type="scientific">Nesterenkonia lutea</name>
    <dbReference type="NCBI Taxonomy" id="272919"/>
    <lineage>
        <taxon>Bacteria</taxon>
        <taxon>Bacillati</taxon>
        <taxon>Actinomycetota</taxon>
        <taxon>Actinomycetes</taxon>
        <taxon>Micrococcales</taxon>
        <taxon>Micrococcaceae</taxon>
        <taxon>Nesterenkonia</taxon>
    </lineage>
</organism>
<dbReference type="PANTHER" id="PTHR33392:SF6">
    <property type="entry name" value="POLYISOPRENYL-TEICHOIC ACID--PEPTIDOGLYCAN TEICHOIC ACID TRANSFERASE TAGU"/>
    <property type="match status" value="1"/>
</dbReference>
<keyword evidence="3" id="KW-0812">Transmembrane</keyword>
<feature type="domain" description="Cell envelope-related transcriptional attenuator" evidence="4">
    <location>
        <begin position="196"/>
        <end position="373"/>
    </location>
</feature>
<evidence type="ECO:0000256" key="3">
    <source>
        <dbReference type="SAM" id="Phobius"/>
    </source>
</evidence>
<dbReference type="Proteomes" id="UP000643525">
    <property type="component" value="Unassembled WGS sequence"/>
</dbReference>
<feature type="transmembrane region" description="Helical" evidence="3">
    <location>
        <begin position="93"/>
        <end position="112"/>
    </location>
</feature>
<feature type="transmembrane region" description="Helical" evidence="3">
    <location>
        <begin position="33"/>
        <end position="53"/>
    </location>
</feature>
<dbReference type="InterPro" id="IPR050922">
    <property type="entry name" value="LytR/CpsA/Psr_CW_biosynth"/>
</dbReference>
<name>A0ABR9JBM3_9MICC</name>
<dbReference type="EMBL" id="JADBED010000001">
    <property type="protein sequence ID" value="MBE1523337.1"/>
    <property type="molecule type" value="Genomic_DNA"/>
</dbReference>
<evidence type="ECO:0000256" key="1">
    <source>
        <dbReference type="ARBA" id="ARBA00006068"/>
    </source>
</evidence>
<accession>A0ABR9JBM3</accession>
<feature type="transmembrane region" description="Helical" evidence="3">
    <location>
        <begin position="132"/>
        <end position="152"/>
    </location>
</feature>
<dbReference type="Pfam" id="PF03816">
    <property type="entry name" value="LytR_cpsA_psr"/>
    <property type="match status" value="1"/>
</dbReference>
<protein>
    <submittedName>
        <fullName evidence="5">LCP family protein required for cell wall assembly</fullName>
    </submittedName>
</protein>
<dbReference type="RefSeq" id="WP_192594501.1">
    <property type="nucleotide sequence ID" value="NZ_BAAALJ010000017.1"/>
</dbReference>
<comment type="caution">
    <text evidence="5">The sequence shown here is derived from an EMBL/GenBank/DDBJ whole genome shotgun (WGS) entry which is preliminary data.</text>
</comment>
<gene>
    <name evidence="5" type="ORF">H4W27_000455</name>
</gene>
<dbReference type="InterPro" id="IPR004474">
    <property type="entry name" value="LytR_CpsA_psr"/>
</dbReference>